<comment type="caution">
    <text evidence="14">The sequence shown here is derived from an EMBL/GenBank/DDBJ whole genome shotgun (WGS) entry which is preliminary data.</text>
</comment>
<dbReference type="InterPro" id="IPR011545">
    <property type="entry name" value="DEAD/DEAH_box_helicase_dom"/>
</dbReference>
<dbReference type="InterPro" id="IPR041236">
    <property type="entry name" value="PriA_C"/>
</dbReference>
<dbReference type="GO" id="GO:0006302">
    <property type="term" value="P:double-strand break repair"/>
    <property type="evidence" value="ECO:0007669"/>
    <property type="project" value="InterPro"/>
</dbReference>
<dbReference type="GO" id="GO:0016887">
    <property type="term" value="F:ATP hydrolysis activity"/>
    <property type="evidence" value="ECO:0007669"/>
    <property type="project" value="RHEA"/>
</dbReference>
<dbReference type="Gene3D" id="3.40.1440.60">
    <property type="entry name" value="PriA, 3(prime) DNA-binding domain"/>
    <property type="match status" value="1"/>
</dbReference>
<comment type="function">
    <text evidence="12">Initiates the restart of stalled replication forks, which reloads the replicative helicase on sites other than the origin of replication. Recognizes and binds to abandoned replication forks and remodels them to uncover a helicase loading site. Promotes assembly of the primosome at these replication forks.</text>
</comment>
<dbReference type="EC" id="5.6.2.4" evidence="12"/>
<evidence type="ECO:0000256" key="8">
    <source>
        <dbReference type="ARBA" id="ARBA00022840"/>
    </source>
</evidence>
<evidence type="ECO:0000256" key="1">
    <source>
        <dbReference type="ARBA" id="ARBA00022515"/>
    </source>
</evidence>
<dbReference type="AlphaFoldDB" id="A0A501XQ99"/>
<feature type="binding site" evidence="12">
    <location>
        <position position="429"/>
    </location>
    <ligand>
        <name>Zn(2+)</name>
        <dbReference type="ChEBI" id="CHEBI:29105"/>
        <label>1</label>
    </ligand>
</feature>
<dbReference type="GO" id="GO:0006270">
    <property type="term" value="P:DNA replication initiation"/>
    <property type="evidence" value="ECO:0007669"/>
    <property type="project" value="TreeGrafter"/>
</dbReference>
<dbReference type="EMBL" id="VFSU01000016">
    <property type="protein sequence ID" value="TPE62878.1"/>
    <property type="molecule type" value="Genomic_DNA"/>
</dbReference>
<evidence type="ECO:0000313" key="14">
    <source>
        <dbReference type="EMBL" id="TPE62878.1"/>
    </source>
</evidence>
<protein>
    <recommendedName>
        <fullName evidence="12">Replication restart protein PriA</fullName>
    </recommendedName>
    <alternativeName>
        <fullName evidence="12">ATP-dependent DNA helicase PriA</fullName>
        <ecNumber evidence="12">5.6.2.4</ecNumber>
    </alternativeName>
    <alternativeName>
        <fullName evidence="12">DNA 3'-5' helicase PriA</fullName>
    </alternativeName>
</protein>
<keyword evidence="9 12" id="KW-0238">DNA-binding</keyword>
<comment type="cofactor">
    <cofactor evidence="12">
        <name>Zn(2+)</name>
        <dbReference type="ChEBI" id="CHEBI:29105"/>
    </cofactor>
    <text evidence="12">Binds 2 zinc ions per subunit.</text>
</comment>
<dbReference type="PROSITE" id="PS51192">
    <property type="entry name" value="HELICASE_ATP_BIND_1"/>
    <property type="match status" value="1"/>
</dbReference>
<keyword evidence="15" id="KW-1185">Reference proteome</keyword>
<keyword evidence="2 12" id="KW-0235">DNA replication</keyword>
<keyword evidence="4 12" id="KW-0547">Nucleotide-binding</keyword>
<keyword evidence="10 12" id="KW-0413">Isomerase</keyword>
<keyword evidence="7 12" id="KW-0862">Zinc</keyword>
<dbReference type="RefSeq" id="WP_140927317.1">
    <property type="nucleotide sequence ID" value="NZ_VFSU01000016.1"/>
</dbReference>
<evidence type="ECO:0000256" key="2">
    <source>
        <dbReference type="ARBA" id="ARBA00022705"/>
    </source>
</evidence>
<accession>A0A501XQ99</accession>
<dbReference type="InterPro" id="IPR041222">
    <property type="entry name" value="PriA_3primeBD"/>
</dbReference>
<reference evidence="14 15" key="1">
    <citation type="submission" date="2019-06" db="EMBL/GenBank/DDBJ databases">
        <authorList>
            <person name="Lee I."/>
            <person name="Jang G.I."/>
            <person name="Hwang C.Y."/>
        </authorList>
    </citation>
    <scope>NUCLEOTIDE SEQUENCE [LARGE SCALE GENOMIC DNA]</scope>
    <source>
        <strain evidence="14 15">PAMC 28131</strain>
    </source>
</reference>
<feature type="binding site" evidence="12">
    <location>
        <position position="469"/>
    </location>
    <ligand>
        <name>Zn(2+)</name>
        <dbReference type="ChEBI" id="CHEBI:29105"/>
        <label>1</label>
    </ligand>
</feature>
<dbReference type="Pfam" id="PF17764">
    <property type="entry name" value="PriA_3primeBD"/>
    <property type="match status" value="1"/>
</dbReference>
<dbReference type="FunFam" id="3.40.50.300:FF:000489">
    <property type="entry name" value="Primosome assembly protein PriA"/>
    <property type="match status" value="1"/>
</dbReference>
<dbReference type="Pfam" id="PF00271">
    <property type="entry name" value="Helicase_C"/>
    <property type="match status" value="1"/>
</dbReference>
<dbReference type="InterPro" id="IPR027417">
    <property type="entry name" value="P-loop_NTPase"/>
</dbReference>
<dbReference type="GO" id="GO:0006310">
    <property type="term" value="P:DNA recombination"/>
    <property type="evidence" value="ECO:0007669"/>
    <property type="project" value="InterPro"/>
</dbReference>
<evidence type="ECO:0000256" key="5">
    <source>
        <dbReference type="ARBA" id="ARBA00022801"/>
    </source>
</evidence>
<dbReference type="Proteomes" id="UP000319897">
    <property type="component" value="Unassembled WGS sequence"/>
</dbReference>
<comment type="similarity">
    <text evidence="12">Belongs to the helicase family. PriA subfamily.</text>
</comment>
<proteinExistence type="inferred from homology"/>
<dbReference type="InterPro" id="IPR005259">
    <property type="entry name" value="PriA"/>
</dbReference>
<dbReference type="SMART" id="SM00487">
    <property type="entry name" value="DEXDc"/>
    <property type="match status" value="1"/>
</dbReference>
<dbReference type="InterPro" id="IPR001650">
    <property type="entry name" value="Helicase_C-like"/>
</dbReference>
<evidence type="ECO:0000256" key="9">
    <source>
        <dbReference type="ARBA" id="ARBA00023125"/>
    </source>
</evidence>
<feature type="binding site" evidence="12">
    <location>
        <position position="432"/>
    </location>
    <ligand>
        <name>Zn(2+)</name>
        <dbReference type="ChEBI" id="CHEBI:29105"/>
        <label>1</label>
    </ligand>
</feature>
<name>A0A501XQ99_9SPHN</name>
<dbReference type="GO" id="GO:0008270">
    <property type="term" value="F:zinc ion binding"/>
    <property type="evidence" value="ECO:0007669"/>
    <property type="project" value="UniProtKB-UniRule"/>
</dbReference>
<evidence type="ECO:0000256" key="11">
    <source>
        <dbReference type="ARBA" id="ARBA00048988"/>
    </source>
</evidence>
<evidence type="ECO:0000256" key="4">
    <source>
        <dbReference type="ARBA" id="ARBA00022741"/>
    </source>
</evidence>
<dbReference type="SMART" id="SM00490">
    <property type="entry name" value="HELICc"/>
    <property type="match status" value="1"/>
</dbReference>
<comment type="catalytic activity">
    <reaction evidence="11 12">
        <text>ATP + H2O = ADP + phosphate + H(+)</text>
        <dbReference type="Rhea" id="RHEA:13065"/>
        <dbReference type="ChEBI" id="CHEBI:15377"/>
        <dbReference type="ChEBI" id="CHEBI:15378"/>
        <dbReference type="ChEBI" id="CHEBI:30616"/>
        <dbReference type="ChEBI" id="CHEBI:43474"/>
        <dbReference type="ChEBI" id="CHEBI:456216"/>
        <dbReference type="EC" id="5.6.2.4"/>
    </reaction>
</comment>
<feature type="binding site" evidence="12">
    <location>
        <position position="459"/>
    </location>
    <ligand>
        <name>Zn(2+)</name>
        <dbReference type="ChEBI" id="CHEBI:29105"/>
        <label>2</label>
    </ligand>
</feature>
<keyword evidence="3 12" id="KW-0479">Metal-binding</keyword>
<dbReference type="NCBIfam" id="NF004070">
    <property type="entry name" value="PRK05580.2-2"/>
    <property type="match status" value="1"/>
</dbReference>
<comment type="catalytic activity">
    <reaction evidence="12">
        <text>Couples ATP hydrolysis with the unwinding of duplex DNA by translocating in the 3'-5' direction.</text>
        <dbReference type="EC" id="5.6.2.4"/>
    </reaction>
</comment>
<feature type="binding site" evidence="12">
    <location>
        <position position="472"/>
    </location>
    <ligand>
        <name>Zn(2+)</name>
        <dbReference type="ChEBI" id="CHEBI:29105"/>
        <label>1</label>
    </ligand>
</feature>
<comment type="subunit">
    <text evidence="12">Component of the replication restart primosome.</text>
</comment>
<dbReference type="HAMAP" id="MF_00983">
    <property type="entry name" value="PriA"/>
    <property type="match status" value="1"/>
</dbReference>
<organism evidence="14 15">
    <name type="scientific">Sandaracinobacter neustonicus</name>
    <dbReference type="NCBI Taxonomy" id="1715348"/>
    <lineage>
        <taxon>Bacteria</taxon>
        <taxon>Pseudomonadati</taxon>
        <taxon>Pseudomonadota</taxon>
        <taxon>Alphaproteobacteria</taxon>
        <taxon>Sphingomonadales</taxon>
        <taxon>Sphingosinicellaceae</taxon>
        <taxon>Sandaracinobacter</taxon>
    </lineage>
</organism>
<dbReference type="SUPFAM" id="SSF52540">
    <property type="entry name" value="P-loop containing nucleoside triphosphate hydrolases"/>
    <property type="match status" value="1"/>
</dbReference>
<evidence type="ECO:0000256" key="10">
    <source>
        <dbReference type="ARBA" id="ARBA00023235"/>
    </source>
</evidence>
<dbReference type="Pfam" id="PF18074">
    <property type="entry name" value="PriA_C"/>
    <property type="match status" value="1"/>
</dbReference>
<dbReference type="Pfam" id="PF00270">
    <property type="entry name" value="DEAD"/>
    <property type="match status" value="1"/>
</dbReference>
<sequence length="720" mass="77171">MRGTVLLLQHGLGPLDYLAPEGARAGDVVEAPLGPRRVPGVLWDDGAFQTKPVDEAKLREVRVLDMPPVPEPIRKLVTWVADYYLAAPSAVLRMVLPQSAFLAPPKGPGQFVLGDLPETKSKARAGMLERLDAVRGIGPAPLAVWAAAAEARVESLRALVKAGVLLPAEATEEDVAVRRPALPPGPELSEAQGLAAGELRAAVAAHQAQPFLLDGVTGAGKTEVYLEAVAEAISGGGQALVLLPEIALTEAWLQRFRKRFGFAPAMWHSGLTPAARRAAFRAITSGEAAVVVGARSALFLAMPGLRLIVVDEAHDQAFKQEESVPYHGRDVAVMRGQFEGVPVVLATATPALETMEQVARGTYRELRLPDRHGGALLPDIHLIDLTREPPPRGRWIAPPLAKAVEERLARKEQSLLFLNRRGYAPLTLCRACGERIQCPNCTAWLVEHRLARRLQCHHCGHSMPTPKACPSCGAEDSLAPCGPGVERLAEEVALLWPEAKTVVATSDTIRTSADMATLVADVADGEIDILIGTQMLAKGHDFPNLTLVGVVDADLGLEGGDLRASERAFQQIGQVAGRAGRGAKPGEVFLQTHQPRARVMQALLHNARDEFYAAEREVRLAAGMPPFGRLAAIVVSALDGAAAADAAKRLGQAAPHAEGIEVWGPAPAPFAMLRGRHRHRLLVHARRTSPLQAYVRDWLGRVQLPSSVRVAVDVDPQSFL</sequence>
<dbReference type="NCBIfam" id="TIGR00595">
    <property type="entry name" value="priA"/>
    <property type="match status" value="1"/>
</dbReference>
<feature type="binding site" evidence="12">
    <location>
        <position position="456"/>
    </location>
    <ligand>
        <name>Zn(2+)</name>
        <dbReference type="ChEBI" id="CHEBI:29105"/>
        <label>2</label>
    </ligand>
</feature>
<keyword evidence="5 12" id="KW-0378">Hydrolase</keyword>
<evidence type="ECO:0000256" key="7">
    <source>
        <dbReference type="ARBA" id="ARBA00022833"/>
    </source>
</evidence>
<dbReference type="Gene3D" id="3.40.50.300">
    <property type="entry name" value="P-loop containing nucleotide triphosphate hydrolases"/>
    <property type="match status" value="2"/>
</dbReference>
<dbReference type="GO" id="GO:0043138">
    <property type="term" value="F:3'-5' DNA helicase activity"/>
    <property type="evidence" value="ECO:0007669"/>
    <property type="project" value="UniProtKB-EC"/>
</dbReference>
<keyword evidence="1 12" id="KW-0639">Primosome</keyword>
<dbReference type="PANTHER" id="PTHR30580:SF0">
    <property type="entry name" value="PRIMOSOMAL PROTEIN N"/>
    <property type="match status" value="1"/>
</dbReference>
<dbReference type="GO" id="GO:1990077">
    <property type="term" value="C:primosome complex"/>
    <property type="evidence" value="ECO:0007669"/>
    <property type="project" value="UniProtKB-UniRule"/>
</dbReference>
<evidence type="ECO:0000256" key="12">
    <source>
        <dbReference type="HAMAP-Rule" id="MF_00983"/>
    </source>
</evidence>
<dbReference type="InterPro" id="IPR014001">
    <property type="entry name" value="Helicase_ATP-bd"/>
</dbReference>
<dbReference type="GO" id="GO:0006269">
    <property type="term" value="P:DNA replication, synthesis of primer"/>
    <property type="evidence" value="ECO:0007669"/>
    <property type="project" value="UniProtKB-KW"/>
</dbReference>
<evidence type="ECO:0000259" key="13">
    <source>
        <dbReference type="PROSITE" id="PS51192"/>
    </source>
</evidence>
<evidence type="ECO:0000313" key="15">
    <source>
        <dbReference type="Proteomes" id="UP000319897"/>
    </source>
</evidence>
<dbReference type="InterPro" id="IPR042115">
    <property type="entry name" value="PriA_3primeBD_sf"/>
</dbReference>
<keyword evidence="8 12" id="KW-0067">ATP-binding</keyword>
<dbReference type="GO" id="GO:0005524">
    <property type="term" value="F:ATP binding"/>
    <property type="evidence" value="ECO:0007669"/>
    <property type="project" value="UniProtKB-UniRule"/>
</dbReference>
<evidence type="ECO:0000256" key="3">
    <source>
        <dbReference type="ARBA" id="ARBA00022723"/>
    </source>
</evidence>
<dbReference type="Pfam" id="PF18319">
    <property type="entry name" value="Zn_ribbon_PriA"/>
    <property type="match status" value="1"/>
</dbReference>
<dbReference type="GO" id="GO:0003677">
    <property type="term" value="F:DNA binding"/>
    <property type="evidence" value="ECO:0007669"/>
    <property type="project" value="UniProtKB-UniRule"/>
</dbReference>
<dbReference type="InterPro" id="IPR040498">
    <property type="entry name" value="PriA_CRR"/>
</dbReference>
<dbReference type="OrthoDB" id="9759544at2"/>
<feature type="binding site" evidence="12">
    <location>
        <position position="441"/>
    </location>
    <ligand>
        <name>Zn(2+)</name>
        <dbReference type="ChEBI" id="CHEBI:29105"/>
        <label>2</label>
    </ligand>
</feature>
<dbReference type="PANTHER" id="PTHR30580">
    <property type="entry name" value="PRIMOSOMAL PROTEIN N"/>
    <property type="match status" value="1"/>
</dbReference>
<gene>
    <name evidence="12" type="primary">priA</name>
    <name evidence="14" type="ORF">FJQ54_05005</name>
</gene>
<evidence type="ECO:0000256" key="6">
    <source>
        <dbReference type="ARBA" id="ARBA00022806"/>
    </source>
</evidence>
<feature type="domain" description="Helicase ATP-binding" evidence="13">
    <location>
        <begin position="202"/>
        <end position="368"/>
    </location>
</feature>
<keyword evidence="6 12" id="KW-0347">Helicase</keyword>
<feature type="binding site" evidence="12">
    <location>
        <position position="438"/>
    </location>
    <ligand>
        <name>Zn(2+)</name>
        <dbReference type="ChEBI" id="CHEBI:29105"/>
        <label>2</label>
    </ligand>
</feature>